<dbReference type="EMBL" id="LAZR01006235">
    <property type="protein sequence ID" value="KKM93662.1"/>
    <property type="molecule type" value="Genomic_DNA"/>
</dbReference>
<dbReference type="AlphaFoldDB" id="A0A0F9PK53"/>
<evidence type="ECO:0000313" key="2">
    <source>
        <dbReference type="EMBL" id="KKM93662.1"/>
    </source>
</evidence>
<proteinExistence type="predicted"/>
<feature type="region of interest" description="Disordered" evidence="1">
    <location>
        <begin position="25"/>
        <end position="44"/>
    </location>
</feature>
<evidence type="ECO:0000256" key="1">
    <source>
        <dbReference type="SAM" id="MobiDB-lite"/>
    </source>
</evidence>
<reference evidence="2" key="1">
    <citation type="journal article" date="2015" name="Nature">
        <title>Complex archaea that bridge the gap between prokaryotes and eukaryotes.</title>
        <authorList>
            <person name="Spang A."/>
            <person name="Saw J.H."/>
            <person name="Jorgensen S.L."/>
            <person name="Zaremba-Niedzwiedzka K."/>
            <person name="Martijn J."/>
            <person name="Lind A.E."/>
            <person name="van Eijk R."/>
            <person name="Schleper C."/>
            <person name="Guy L."/>
            <person name="Ettema T.J."/>
        </authorList>
    </citation>
    <scope>NUCLEOTIDE SEQUENCE</scope>
</reference>
<comment type="caution">
    <text evidence="2">The sequence shown here is derived from an EMBL/GenBank/DDBJ whole genome shotgun (WGS) entry which is preliminary data.</text>
</comment>
<name>A0A0F9PK53_9ZZZZ</name>
<accession>A0A0F9PK53</accession>
<organism evidence="2">
    <name type="scientific">marine sediment metagenome</name>
    <dbReference type="NCBI Taxonomy" id="412755"/>
    <lineage>
        <taxon>unclassified sequences</taxon>
        <taxon>metagenomes</taxon>
        <taxon>ecological metagenomes</taxon>
    </lineage>
</organism>
<feature type="non-terminal residue" evidence="2">
    <location>
        <position position="44"/>
    </location>
</feature>
<sequence>MAKKLTLEQLDKDVLEALEVPDQNEPRRLRTGRPGLLQDLLNRG</sequence>
<protein>
    <submittedName>
        <fullName evidence="2">Uncharacterized protein</fullName>
    </submittedName>
</protein>
<gene>
    <name evidence="2" type="ORF">LCGC14_1206050</name>
</gene>